<accession>A0ABW3YWG8</accession>
<evidence type="ECO:0000313" key="2">
    <source>
        <dbReference type="Proteomes" id="UP001597173"/>
    </source>
</evidence>
<organism evidence="1 2">
    <name type="scientific">Mycoplana ramosa</name>
    <name type="common">Mycoplana bullata</name>
    <dbReference type="NCBI Taxonomy" id="40837"/>
    <lineage>
        <taxon>Bacteria</taxon>
        <taxon>Pseudomonadati</taxon>
        <taxon>Pseudomonadota</taxon>
        <taxon>Alphaproteobacteria</taxon>
        <taxon>Hyphomicrobiales</taxon>
        <taxon>Rhizobiaceae</taxon>
        <taxon>Mycoplana</taxon>
    </lineage>
</organism>
<proteinExistence type="predicted"/>
<dbReference type="RefSeq" id="WP_374838422.1">
    <property type="nucleotide sequence ID" value="NZ_JBHEEW010000007.1"/>
</dbReference>
<dbReference type="Proteomes" id="UP001597173">
    <property type="component" value="Unassembled WGS sequence"/>
</dbReference>
<evidence type="ECO:0000313" key="1">
    <source>
        <dbReference type="EMBL" id="MFD1328262.1"/>
    </source>
</evidence>
<name>A0ABW3YWG8_MYCRA</name>
<keyword evidence="2" id="KW-1185">Reference proteome</keyword>
<gene>
    <name evidence="1" type="ORF">ACFQ33_10205</name>
</gene>
<comment type="caution">
    <text evidence="1">The sequence shown here is derived from an EMBL/GenBank/DDBJ whole genome shotgun (WGS) entry which is preliminary data.</text>
</comment>
<protein>
    <submittedName>
        <fullName evidence="1">Uncharacterized protein</fullName>
    </submittedName>
</protein>
<dbReference type="EMBL" id="JBHTNF010000005">
    <property type="protein sequence ID" value="MFD1328262.1"/>
    <property type="molecule type" value="Genomic_DNA"/>
</dbReference>
<sequence length="115" mass="12919">MNPTIPFGDSGTAYVPAAFEPEIRNRILAGKTVADIAEDLGADRTRLHNFVSKRIRRWRAEGRPRPATADDTASSRRLTVYQPFVTKSGGVAIKPIRLPYVTMHARALEERHRHV</sequence>
<reference evidence="2" key="1">
    <citation type="journal article" date="2019" name="Int. J. Syst. Evol. Microbiol.">
        <title>The Global Catalogue of Microorganisms (GCM) 10K type strain sequencing project: providing services to taxonomists for standard genome sequencing and annotation.</title>
        <authorList>
            <consortium name="The Broad Institute Genomics Platform"/>
            <consortium name="The Broad Institute Genome Sequencing Center for Infectious Disease"/>
            <person name="Wu L."/>
            <person name="Ma J."/>
        </authorList>
    </citation>
    <scope>NUCLEOTIDE SEQUENCE [LARGE SCALE GENOMIC DNA]</scope>
    <source>
        <strain evidence="2">CCUG 55609</strain>
    </source>
</reference>